<feature type="domain" description="Tyrosine specific protein phosphatases" evidence="4">
    <location>
        <begin position="71"/>
        <end position="127"/>
    </location>
</feature>
<dbReference type="CDD" id="cd14498">
    <property type="entry name" value="DSP"/>
    <property type="match status" value="1"/>
</dbReference>
<accession>A0A1H0QCN4</accession>
<proteinExistence type="predicted"/>
<evidence type="ECO:0000313" key="5">
    <source>
        <dbReference type="EMBL" id="SDP14970.1"/>
    </source>
</evidence>
<evidence type="ECO:0000256" key="2">
    <source>
        <dbReference type="ARBA" id="ARBA00022912"/>
    </source>
</evidence>
<dbReference type="PROSITE" id="PS00383">
    <property type="entry name" value="TYR_PHOSPHATASE_1"/>
    <property type="match status" value="1"/>
</dbReference>
<dbReference type="AlphaFoldDB" id="A0A1H0QCN4"/>
<dbReference type="GO" id="GO:0004721">
    <property type="term" value="F:phosphoprotein phosphatase activity"/>
    <property type="evidence" value="ECO:0007669"/>
    <property type="project" value="UniProtKB-KW"/>
</dbReference>
<dbReference type="FunFam" id="3.90.190.10:FF:000157">
    <property type="entry name" value="Protein-tyrosine phosphatase"/>
    <property type="match status" value="1"/>
</dbReference>
<dbReference type="InterPro" id="IPR029021">
    <property type="entry name" value="Prot-tyrosine_phosphatase-like"/>
</dbReference>
<dbReference type="SMART" id="SM00195">
    <property type="entry name" value="DSPc"/>
    <property type="match status" value="1"/>
</dbReference>
<dbReference type="Proteomes" id="UP000199073">
    <property type="component" value="Unassembled WGS sequence"/>
</dbReference>
<dbReference type="PANTHER" id="PTHR23339">
    <property type="entry name" value="TYROSINE SPECIFIC PROTEIN PHOSPHATASE AND DUAL SPECIFICITY PROTEIN PHOSPHATASE"/>
    <property type="match status" value="1"/>
</dbReference>
<dbReference type="InterPro" id="IPR016130">
    <property type="entry name" value="Tyr_Pase_AS"/>
</dbReference>
<evidence type="ECO:0000256" key="1">
    <source>
        <dbReference type="ARBA" id="ARBA00022801"/>
    </source>
</evidence>
<dbReference type="PROSITE" id="PS50054">
    <property type="entry name" value="TYR_PHOSPHATASE_DUAL"/>
    <property type="match status" value="1"/>
</dbReference>
<protein>
    <submittedName>
        <fullName evidence="5">Dual specificity phosphatase, catalytic domain</fullName>
    </submittedName>
</protein>
<keyword evidence="1" id="KW-0378">Hydrolase</keyword>
<dbReference type="InterPro" id="IPR050561">
    <property type="entry name" value="PTP"/>
</dbReference>
<dbReference type="PROSITE" id="PS50056">
    <property type="entry name" value="TYR_PHOSPHATASE_2"/>
    <property type="match status" value="1"/>
</dbReference>
<keyword evidence="6" id="KW-1185">Reference proteome</keyword>
<dbReference type="OrthoDB" id="9806482at2"/>
<evidence type="ECO:0000313" key="6">
    <source>
        <dbReference type="Proteomes" id="UP000199073"/>
    </source>
</evidence>
<dbReference type="EMBL" id="FNJI01000011">
    <property type="protein sequence ID" value="SDP14970.1"/>
    <property type="molecule type" value="Genomic_DNA"/>
</dbReference>
<dbReference type="InterPro" id="IPR000340">
    <property type="entry name" value="Dual-sp_phosphatase_cat-dom"/>
</dbReference>
<gene>
    <name evidence="5" type="ORF">SAMN05660330_01942</name>
</gene>
<reference evidence="5 6" key="1">
    <citation type="submission" date="2016-10" db="EMBL/GenBank/DDBJ databases">
        <authorList>
            <person name="de Groot N.N."/>
        </authorList>
    </citation>
    <scope>NUCLEOTIDE SEQUENCE [LARGE SCALE GENOMIC DNA]</scope>
    <source>
        <strain evidence="5 6">DSM 12130</strain>
    </source>
</reference>
<dbReference type="Gene3D" id="3.90.190.10">
    <property type="entry name" value="Protein tyrosine phosphatase superfamily"/>
    <property type="match status" value="1"/>
</dbReference>
<dbReference type="STRING" id="91360.SAMN05660330_01942"/>
<dbReference type="Pfam" id="PF00782">
    <property type="entry name" value="DSPc"/>
    <property type="match status" value="1"/>
</dbReference>
<keyword evidence="2" id="KW-0904">Protein phosphatase</keyword>
<dbReference type="InterPro" id="IPR003595">
    <property type="entry name" value="Tyr_Pase_cat"/>
</dbReference>
<organism evidence="5 6">
    <name type="scientific">Desulforhopalus singaporensis</name>
    <dbReference type="NCBI Taxonomy" id="91360"/>
    <lineage>
        <taxon>Bacteria</taxon>
        <taxon>Pseudomonadati</taxon>
        <taxon>Thermodesulfobacteriota</taxon>
        <taxon>Desulfobulbia</taxon>
        <taxon>Desulfobulbales</taxon>
        <taxon>Desulfocapsaceae</taxon>
        <taxon>Desulforhopalus</taxon>
    </lineage>
</organism>
<sequence>MSEYLVTWITDNLAVGHAPMSYADLNSIKAQGIDGIINLCYEFCDLHELEEYSGFEVYYLPVMDEQAPEMDEMEKALEWLDESVYLGKKILVHCRHGIGRTGTLVTAYLLRRGLGIRRAEKLLKKTRANPTNFSQWRLLRKYSKKETRLKIGKATPQNRKETDLSLFYERYERLLKKIDRFVTETSPAAKVDPRRQWCNQSFSLAPIEAIYLHDYVNRKLSVEQRKQIIETIAAQNIRPGHHSCPLFQGDRCLLHQYRPIRCRIGNAVLTDAQMTDISLELTELSAEIFRTLFHHESELPLPSVEKYDVISGKFLQKYFQFLTRITTDEQL</sequence>
<evidence type="ECO:0000259" key="4">
    <source>
        <dbReference type="PROSITE" id="PS50056"/>
    </source>
</evidence>
<evidence type="ECO:0000259" key="3">
    <source>
        <dbReference type="PROSITE" id="PS50054"/>
    </source>
</evidence>
<dbReference type="SMART" id="SM00404">
    <property type="entry name" value="PTPc_motif"/>
    <property type="match status" value="1"/>
</dbReference>
<feature type="domain" description="Tyrosine-protein phosphatase" evidence="3">
    <location>
        <begin position="5"/>
        <end position="148"/>
    </location>
</feature>
<dbReference type="InterPro" id="IPR000387">
    <property type="entry name" value="Tyr_Pase_dom"/>
</dbReference>
<dbReference type="RefSeq" id="WP_092222241.1">
    <property type="nucleotide sequence ID" value="NZ_FNJI01000011.1"/>
</dbReference>
<dbReference type="SUPFAM" id="SSF52799">
    <property type="entry name" value="(Phosphotyrosine protein) phosphatases II"/>
    <property type="match status" value="1"/>
</dbReference>
<name>A0A1H0QCN4_9BACT</name>
<dbReference type="InterPro" id="IPR020422">
    <property type="entry name" value="TYR_PHOSPHATASE_DUAL_dom"/>
</dbReference>